<dbReference type="Pfam" id="PF00230">
    <property type="entry name" value="MIP"/>
    <property type="match status" value="1"/>
</dbReference>
<keyword evidence="2" id="KW-0472">Membrane</keyword>
<keyword evidence="2" id="KW-0812">Transmembrane</keyword>
<dbReference type="PROSITE" id="PS00221">
    <property type="entry name" value="MIP"/>
    <property type="match status" value="1"/>
</dbReference>
<sequence>MAKIALGSRKEVEDPEFPRSVFTELLLTFLFVFTGVGAAMSAEDMSGGQGSIMGLTAAAATNAMLVAVMVAVGMDYSAGHLNPAVTIGFAAGGYVTVLRCILYVVAQLLGSAAACFLLKYIAGAHDLPVHALGSGIRPLQGLLMELVLTFSMVISVYAIVMEPKTGVVSSNAPLLVGLIVGANTLAGGYFSGASMNPARSFGPALASWNWSDHWIYWAGPLVGSALAGFLYDRLYITRSRNDTALLLPADEERSLLF</sequence>
<gene>
    <name evidence="3" type="ORF">ZIOFF_047107</name>
</gene>
<evidence type="ECO:0000256" key="1">
    <source>
        <dbReference type="ARBA" id="ARBA00023016"/>
    </source>
</evidence>
<dbReference type="GO" id="GO:0015250">
    <property type="term" value="F:water channel activity"/>
    <property type="evidence" value="ECO:0007669"/>
    <property type="project" value="TreeGrafter"/>
</dbReference>
<keyword evidence="4" id="KW-1185">Reference proteome</keyword>
<dbReference type="InterPro" id="IPR034294">
    <property type="entry name" value="Aquaporin_transptr"/>
</dbReference>
<protein>
    <submittedName>
        <fullName evidence="3">Uncharacterized protein</fullName>
    </submittedName>
</protein>
<dbReference type="OrthoDB" id="3222at2759"/>
<evidence type="ECO:0000313" key="3">
    <source>
        <dbReference type="EMBL" id="KAG6492157.1"/>
    </source>
</evidence>
<dbReference type="PANTHER" id="PTHR45665">
    <property type="entry name" value="AQUAPORIN-8"/>
    <property type="match status" value="1"/>
</dbReference>
<name>A0A8J5FUE0_ZINOF</name>
<feature type="transmembrane region" description="Helical" evidence="2">
    <location>
        <begin position="142"/>
        <end position="160"/>
    </location>
</feature>
<dbReference type="Proteomes" id="UP000734854">
    <property type="component" value="Unassembled WGS sequence"/>
</dbReference>
<feature type="transmembrane region" description="Helical" evidence="2">
    <location>
        <begin position="21"/>
        <end position="40"/>
    </location>
</feature>
<reference evidence="3 4" key="1">
    <citation type="submission" date="2020-08" db="EMBL/GenBank/DDBJ databases">
        <title>Plant Genome Project.</title>
        <authorList>
            <person name="Zhang R.-G."/>
        </authorList>
    </citation>
    <scope>NUCLEOTIDE SEQUENCE [LARGE SCALE GENOMIC DNA]</scope>
    <source>
        <tissue evidence="3">Rhizome</tissue>
    </source>
</reference>
<dbReference type="InterPro" id="IPR000425">
    <property type="entry name" value="MIP"/>
</dbReference>
<accession>A0A8J5FUE0</accession>
<feature type="transmembrane region" description="Helical" evidence="2">
    <location>
        <begin position="172"/>
        <end position="194"/>
    </location>
</feature>
<dbReference type="InterPro" id="IPR022357">
    <property type="entry name" value="MIP_CS"/>
</dbReference>
<feature type="transmembrane region" description="Helical" evidence="2">
    <location>
        <begin position="214"/>
        <end position="231"/>
    </location>
</feature>
<comment type="caution">
    <text evidence="3">The sequence shown here is derived from an EMBL/GenBank/DDBJ whole genome shotgun (WGS) entry which is preliminary data.</text>
</comment>
<dbReference type="GO" id="GO:0016020">
    <property type="term" value="C:membrane"/>
    <property type="evidence" value="ECO:0007669"/>
    <property type="project" value="InterPro"/>
</dbReference>
<keyword evidence="2" id="KW-1133">Transmembrane helix</keyword>
<evidence type="ECO:0000313" key="4">
    <source>
        <dbReference type="Proteomes" id="UP000734854"/>
    </source>
</evidence>
<organism evidence="3 4">
    <name type="scientific">Zingiber officinale</name>
    <name type="common">Ginger</name>
    <name type="synonym">Amomum zingiber</name>
    <dbReference type="NCBI Taxonomy" id="94328"/>
    <lineage>
        <taxon>Eukaryota</taxon>
        <taxon>Viridiplantae</taxon>
        <taxon>Streptophyta</taxon>
        <taxon>Embryophyta</taxon>
        <taxon>Tracheophyta</taxon>
        <taxon>Spermatophyta</taxon>
        <taxon>Magnoliopsida</taxon>
        <taxon>Liliopsida</taxon>
        <taxon>Zingiberales</taxon>
        <taxon>Zingiberaceae</taxon>
        <taxon>Zingiber</taxon>
    </lineage>
</organism>
<evidence type="ECO:0000256" key="2">
    <source>
        <dbReference type="SAM" id="Phobius"/>
    </source>
</evidence>
<dbReference type="PANTHER" id="PTHR45665:SF26">
    <property type="entry name" value="AQUAPORIN TIP4-1"/>
    <property type="match status" value="1"/>
</dbReference>
<keyword evidence="1" id="KW-0346">Stress response</keyword>
<dbReference type="EMBL" id="JACMSC010000013">
    <property type="protein sequence ID" value="KAG6492157.1"/>
    <property type="molecule type" value="Genomic_DNA"/>
</dbReference>
<feature type="transmembrane region" description="Helical" evidence="2">
    <location>
        <begin position="52"/>
        <end position="72"/>
    </location>
</feature>
<dbReference type="AlphaFoldDB" id="A0A8J5FUE0"/>
<proteinExistence type="predicted"/>
<feature type="transmembrane region" description="Helical" evidence="2">
    <location>
        <begin position="100"/>
        <end position="122"/>
    </location>
</feature>